<organism evidence="13 14">
    <name type="scientific">Achromobacter veterisilvae</name>
    <dbReference type="NCBI Taxonomy" id="2069367"/>
    <lineage>
        <taxon>Bacteria</taxon>
        <taxon>Pseudomonadati</taxon>
        <taxon>Pseudomonadota</taxon>
        <taxon>Betaproteobacteria</taxon>
        <taxon>Burkholderiales</taxon>
        <taxon>Alcaligenaceae</taxon>
        <taxon>Achromobacter</taxon>
    </lineage>
</organism>
<comment type="similarity">
    <text evidence="3">Belongs to the inositol monophosphatase superfamily.</text>
</comment>
<evidence type="ECO:0000256" key="8">
    <source>
        <dbReference type="ARBA" id="ARBA00022842"/>
    </source>
</evidence>
<dbReference type="OrthoDB" id="9785695at2"/>
<dbReference type="PROSITE" id="PS00629">
    <property type="entry name" value="IMP_1"/>
    <property type="match status" value="1"/>
</dbReference>
<dbReference type="GO" id="GO:0046872">
    <property type="term" value="F:metal ion binding"/>
    <property type="evidence" value="ECO:0007669"/>
    <property type="project" value="UniProtKB-KW"/>
</dbReference>
<feature type="binding site" evidence="12">
    <location>
        <position position="76"/>
    </location>
    <ligand>
        <name>Mg(2+)</name>
        <dbReference type="ChEBI" id="CHEBI:18420"/>
        <label>1</label>
        <note>catalytic</note>
    </ligand>
</feature>
<feature type="binding site" evidence="12">
    <location>
        <position position="216"/>
    </location>
    <ligand>
        <name>Mg(2+)</name>
        <dbReference type="ChEBI" id="CHEBI:18420"/>
        <label>1</label>
        <note>catalytic</note>
    </ligand>
</feature>
<evidence type="ECO:0000256" key="11">
    <source>
        <dbReference type="NCBIfam" id="TIGR02067"/>
    </source>
</evidence>
<dbReference type="InterPro" id="IPR051090">
    <property type="entry name" value="Inositol_monoP_superfamily"/>
</dbReference>
<dbReference type="CDD" id="cd01641">
    <property type="entry name" value="Bacterial_IMPase_like_1"/>
    <property type="match status" value="1"/>
</dbReference>
<dbReference type="NCBIfam" id="TIGR02067">
    <property type="entry name" value="his_9_HisN"/>
    <property type="match status" value="1"/>
</dbReference>
<evidence type="ECO:0000256" key="9">
    <source>
        <dbReference type="ARBA" id="ARBA00023102"/>
    </source>
</evidence>
<evidence type="ECO:0000256" key="6">
    <source>
        <dbReference type="ARBA" id="ARBA00022723"/>
    </source>
</evidence>
<evidence type="ECO:0000256" key="7">
    <source>
        <dbReference type="ARBA" id="ARBA00022801"/>
    </source>
</evidence>
<feature type="binding site" evidence="12">
    <location>
        <position position="92"/>
    </location>
    <ligand>
        <name>Mg(2+)</name>
        <dbReference type="ChEBI" id="CHEBI:18420"/>
        <label>1</label>
        <note>catalytic</note>
    </ligand>
</feature>
<dbReference type="InterPro" id="IPR011809">
    <property type="entry name" value="His_9_proposed"/>
</dbReference>
<evidence type="ECO:0000256" key="3">
    <source>
        <dbReference type="ARBA" id="ARBA00009759"/>
    </source>
</evidence>
<reference evidence="13 14" key="1">
    <citation type="submission" date="2018-07" db="EMBL/GenBank/DDBJ databases">
        <authorList>
            <person name="Peeters C."/>
        </authorList>
    </citation>
    <scope>NUCLEOTIDE SEQUENCE [LARGE SCALE GENOMIC DNA]</scope>
    <source>
        <strain evidence="13 14">LMG 30378</strain>
    </source>
</reference>
<comment type="cofactor">
    <cofactor evidence="1 12">
        <name>Mg(2+)</name>
        <dbReference type="ChEBI" id="CHEBI:18420"/>
    </cofactor>
</comment>
<dbReference type="InterPro" id="IPR000760">
    <property type="entry name" value="Inositol_monophosphatase-like"/>
</dbReference>
<dbReference type="PRINTS" id="PR00377">
    <property type="entry name" value="IMPHPHTASES"/>
</dbReference>
<dbReference type="Pfam" id="PF00459">
    <property type="entry name" value="Inositol_P"/>
    <property type="match status" value="1"/>
</dbReference>
<evidence type="ECO:0000256" key="1">
    <source>
        <dbReference type="ARBA" id="ARBA00001946"/>
    </source>
</evidence>
<comment type="pathway">
    <text evidence="2">Amino-acid biosynthesis; L-histidine biosynthesis; L-histidine from 5-phospho-alpha-D-ribose 1-diphosphate: step 8/9.</text>
</comment>
<evidence type="ECO:0000256" key="5">
    <source>
        <dbReference type="ARBA" id="ARBA00022605"/>
    </source>
</evidence>
<accession>A0A446CL28</accession>
<dbReference type="UniPathway" id="UPA00031">
    <property type="reaction ID" value="UER00013"/>
</dbReference>
<dbReference type="SUPFAM" id="SSF56655">
    <property type="entry name" value="Carbohydrate phosphatase"/>
    <property type="match status" value="1"/>
</dbReference>
<dbReference type="Proteomes" id="UP000289465">
    <property type="component" value="Unassembled WGS sequence"/>
</dbReference>
<evidence type="ECO:0000256" key="2">
    <source>
        <dbReference type="ARBA" id="ARBA00004970"/>
    </source>
</evidence>
<gene>
    <name evidence="13" type="primary">hisN_1</name>
    <name evidence="13" type="ORF">AVE30378_03058</name>
</gene>
<dbReference type="AlphaFoldDB" id="A0A446CL28"/>
<evidence type="ECO:0000256" key="12">
    <source>
        <dbReference type="PIRSR" id="PIRSR600760-2"/>
    </source>
</evidence>
<keyword evidence="7 13" id="KW-0378">Hydrolase</keyword>
<keyword evidence="9" id="KW-0368">Histidine biosynthesis</keyword>
<keyword evidence="8 12" id="KW-0460">Magnesium</keyword>
<dbReference type="Gene3D" id="3.40.190.80">
    <property type="match status" value="1"/>
</dbReference>
<evidence type="ECO:0000256" key="4">
    <source>
        <dbReference type="ARBA" id="ARBA00013085"/>
    </source>
</evidence>
<evidence type="ECO:0000313" key="14">
    <source>
        <dbReference type="Proteomes" id="UP000289465"/>
    </source>
</evidence>
<feature type="binding site" evidence="12">
    <location>
        <position position="95"/>
    </location>
    <ligand>
        <name>Mg(2+)</name>
        <dbReference type="ChEBI" id="CHEBI:18420"/>
        <label>1</label>
        <note>catalytic</note>
    </ligand>
</feature>
<dbReference type="EMBL" id="UFQC01000015">
    <property type="protein sequence ID" value="SSW68599.1"/>
    <property type="molecule type" value="Genomic_DNA"/>
</dbReference>
<dbReference type="Gene3D" id="3.30.540.10">
    <property type="entry name" value="Fructose-1,6-Bisphosphatase, subunit A, domain 1"/>
    <property type="match status" value="1"/>
</dbReference>
<dbReference type="GO" id="GO:0000105">
    <property type="term" value="P:L-histidine biosynthetic process"/>
    <property type="evidence" value="ECO:0007669"/>
    <property type="project" value="UniProtKB-UniRule"/>
</dbReference>
<proteinExistence type="inferred from homology"/>
<dbReference type="PANTHER" id="PTHR43200:SF6">
    <property type="entry name" value="3'(2'),5'-BISPHOSPHATE NUCLEOTIDASE"/>
    <property type="match status" value="1"/>
</dbReference>
<protein>
    <recommendedName>
        <fullName evidence="4 11">Histidinol-phosphatase</fullName>
        <ecNumber evidence="4 11">3.1.3.15</ecNumber>
    </recommendedName>
</protein>
<keyword evidence="5" id="KW-0028">Amino-acid biosynthesis</keyword>
<comment type="catalytic activity">
    <reaction evidence="10">
        <text>L-histidinol phosphate + H2O = L-histidinol + phosphate</text>
        <dbReference type="Rhea" id="RHEA:14465"/>
        <dbReference type="ChEBI" id="CHEBI:15377"/>
        <dbReference type="ChEBI" id="CHEBI:43474"/>
        <dbReference type="ChEBI" id="CHEBI:57699"/>
        <dbReference type="ChEBI" id="CHEBI:57980"/>
        <dbReference type="EC" id="3.1.3.15"/>
    </reaction>
</comment>
<name>A0A446CL28_9BURK</name>
<keyword evidence="6 12" id="KW-0479">Metal-binding</keyword>
<evidence type="ECO:0000313" key="13">
    <source>
        <dbReference type="EMBL" id="SSW68599.1"/>
    </source>
</evidence>
<dbReference type="EC" id="3.1.3.15" evidence="4 11"/>
<dbReference type="RefSeq" id="WP_129241754.1">
    <property type="nucleotide sequence ID" value="NZ_UFQC01000015.1"/>
</dbReference>
<dbReference type="GO" id="GO:0004401">
    <property type="term" value="F:histidinol-phosphatase activity"/>
    <property type="evidence" value="ECO:0007669"/>
    <property type="project" value="UniProtKB-UniRule"/>
</dbReference>
<evidence type="ECO:0000256" key="10">
    <source>
        <dbReference type="ARBA" id="ARBA00049158"/>
    </source>
</evidence>
<feature type="binding site" evidence="12">
    <location>
        <position position="94"/>
    </location>
    <ligand>
        <name>Mg(2+)</name>
        <dbReference type="ChEBI" id="CHEBI:18420"/>
        <label>1</label>
        <note>catalytic</note>
    </ligand>
</feature>
<dbReference type="InterPro" id="IPR020583">
    <property type="entry name" value="Inositol_monoP_metal-BS"/>
</dbReference>
<sequence length="268" mass="28736">MQTSPPLSAPQLAAYSSFARTLADRVRPLSRKWFRHPLAVDTKADESPVTQADREVEAALREAIAREYPDHGIFGEEFGASRAEAELVWSLDPIDGTRAFISGNPLWGTLLALLHRGRPVLGLIDIPMLDERWAGAWGLPASLNGEACRASGCTELRQAILYATSPDIFAGAELAAFDALARAARMRRYGGDCYSYGLLASGHVDLVVEAGLQPYDYLALTPVIEGAGGVITDWSGQPLGLESQGRVVAAATPQLHRQAMRVLGAAVA</sequence>
<dbReference type="PANTHER" id="PTHR43200">
    <property type="entry name" value="PHOSPHATASE"/>
    <property type="match status" value="1"/>
</dbReference>